<organism evidence="1 2">
    <name type="scientific">Dactylosporangium darangshiense</name>
    <dbReference type="NCBI Taxonomy" id="579108"/>
    <lineage>
        <taxon>Bacteria</taxon>
        <taxon>Bacillati</taxon>
        <taxon>Actinomycetota</taxon>
        <taxon>Actinomycetes</taxon>
        <taxon>Micromonosporales</taxon>
        <taxon>Micromonosporaceae</taxon>
        <taxon>Dactylosporangium</taxon>
    </lineage>
</organism>
<sequence>MEHPSWCDPTRCTADPTTQIDGYRPGAGGEHLSVLVPLQLTACVWLPARSGAAWLSEAVAPWPCAPYLNVCVGETELSMPAGDAALALSALLALADLAQVRG</sequence>
<keyword evidence="2" id="KW-1185">Reference proteome</keyword>
<comment type="caution">
    <text evidence="1">The sequence shown here is derived from an EMBL/GenBank/DDBJ whole genome shotgun (WGS) entry which is preliminary data.</text>
</comment>
<dbReference type="Proteomes" id="UP001500620">
    <property type="component" value="Unassembled WGS sequence"/>
</dbReference>
<reference evidence="2" key="1">
    <citation type="journal article" date="2019" name="Int. J. Syst. Evol. Microbiol.">
        <title>The Global Catalogue of Microorganisms (GCM) 10K type strain sequencing project: providing services to taxonomists for standard genome sequencing and annotation.</title>
        <authorList>
            <consortium name="The Broad Institute Genomics Platform"/>
            <consortium name="The Broad Institute Genome Sequencing Center for Infectious Disease"/>
            <person name="Wu L."/>
            <person name="Ma J."/>
        </authorList>
    </citation>
    <scope>NUCLEOTIDE SEQUENCE [LARGE SCALE GENOMIC DNA]</scope>
    <source>
        <strain evidence="2">JCM 17441</strain>
    </source>
</reference>
<proteinExistence type="predicted"/>
<evidence type="ECO:0000313" key="1">
    <source>
        <dbReference type="EMBL" id="GAA4250890.1"/>
    </source>
</evidence>
<gene>
    <name evidence="1" type="ORF">GCM10022255_041360</name>
</gene>
<evidence type="ECO:0000313" key="2">
    <source>
        <dbReference type="Proteomes" id="UP001500620"/>
    </source>
</evidence>
<accession>A0ABP8D9Y8</accession>
<dbReference type="EMBL" id="BAABAT010000010">
    <property type="protein sequence ID" value="GAA4250890.1"/>
    <property type="molecule type" value="Genomic_DNA"/>
</dbReference>
<name>A0ABP8D9Y8_9ACTN</name>
<protein>
    <submittedName>
        <fullName evidence="1">Uncharacterized protein</fullName>
    </submittedName>
</protein>